<feature type="domain" description="C2H2-type" evidence="10">
    <location>
        <begin position="185"/>
        <end position="212"/>
    </location>
</feature>
<reference evidence="11 12" key="1">
    <citation type="journal article" date="2023" name="Insect Mol. Biol.">
        <title>Genome sequencing provides insights into the evolution of gene families encoding plant cell wall-degrading enzymes in longhorned beetles.</title>
        <authorList>
            <person name="Shin N.R."/>
            <person name="Okamura Y."/>
            <person name="Kirsch R."/>
            <person name="Pauchet Y."/>
        </authorList>
    </citation>
    <scope>NUCLEOTIDE SEQUENCE [LARGE SCALE GENOMIC DNA]</scope>
    <source>
        <strain evidence="11">EAD_L_NR</strain>
    </source>
</reference>
<evidence type="ECO:0000259" key="10">
    <source>
        <dbReference type="PROSITE" id="PS50157"/>
    </source>
</evidence>
<evidence type="ECO:0000256" key="3">
    <source>
        <dbReference type="ARBA" id="ARBA00022737"/>
    </source>
</evidence>
<sequence>MEKLAKQSRFLDLPSTLWGVHIHPRYEFVAVLHVHIDISSSKALIDKGVVLVQEDSTLRIKIFLNGCAIDMPNVTSDLDASNLLELSALIYLIDDKNVCVNVGEAEDCLKLFGSKPKYSQYCDTCQEKYLIEKAENVAQVRTQEKFGIQCIYCNEYHTESNRTVTDCKPPVDDLSDCVPSIEKQALCKICGKLFSAQYRVEEHMLIHTQEKPFHCKTCGKEFSKKFNLKMHEHIHSGYRPYVCSACGKSYTTNSNLRTHMLSSHNEEEKKYMCHICKMTFVYPRYLKLHMRKHTGEKPFDCAVCGNCFTKKIHLTVHLRTHTGEKPHCCESCGKGFATTGGLGYHKRTHHKT</sequence>
<comment type="subcellular location">
    <subcellularLocation>
        <location evidence="1">Nucleus</location>
    </subcellularLocation>
</comment>
<evidence type="ECO:0000256" key="8">
    <source>
        <dbReference type="ARBA" id="ARBA00023242"/>
    </source>
</evidence>
<evidence type="ECO:0000256" key="9">
    <source>
        <dbReference type="PROSITE-ProRule" id="PRU00042"/>
    </source>
</evidence>
<dbReference type="SMART" id="SM00355">
    <property type="entry name" value="ZnF_C2H2"/>
    <property type="match status" value="6"/>
</dbReference>
<keyword evidence="3" id="KW-0677">Repeat</keyword>
<dbReference type="GO" id="GO:0000981">
    <property type="term" value="F:DNA-binding transcription factor activity, RNA polymerase II-specific"/>
    <property type="evidence" value="ECO:0007669"/>
    <property type="project" value="TreeGrafter"/>
</dbReference>
<keyword evidence="2" id="KW-0479">Metal-binding</keyword>
<dbReference type="AlphaFoldDB" id="A0AAV8W4V4"/>
<dbReference type="FunFam" id="3.30.160.60:FF:001289">
    <property type="entry name" value="Zinc finger protein 574"/>
    <property type="match status" value="1"/>
</dbReference>
<dbReference type="Pfam" id="PF13912">
    <property type="entry name" value="zf-C2H2_6"/>
    <property type="match status" value="1"/>
</dbReference>
<evidence type="ECO:0000313" key="11">
    <source>
        <dbReference type="EMBL" id="KAJ8921519.1"/>
    </source>
</evidence>
<dbReference type="InterPro" id="IPR036236">
    <property type="entry name" value="Znf_C2H2_sf"/>
</dbReference>
<evidence type="ECO:0000256" key="2">
    <source>
        <dbReference type="ARBA" id="ARBA00022723"/>
    </source>
</evidence>
<feature type="domain" description="C2H2-type" evidence="10">
    <location>
        <begin position="299"/>
        <end position="326"/>
    </location>
</feature>
<evidence type="ECO:0000256" key="6">
    <source>
        <dbReference type="ARBA" id="ARBA00023015"/>
    </source>
</evidence>
<feature type="domain" description="C2H2-type" evidence="10">
    <location>
        <begin position="271"/>
        <end position="298"/>
    </location>
</feature>
<dbReference type="PROSITE" id="PS50157">
    <property type="entry name" value="ZINC_FINGER_C2H2_2"/>
    <property type="match status" value="6"/>
</dbReference>
<proteinExistence type="predicted"/>
<dbReference type="InterPro" id="IPR013087">
    <property type="entry name" value="Znf_C2H2_type"/>
</dbReference>
<dbReference type="GO" id="GO:0008270">
    <property type="term" value="F:zinc ion binding"/>
    <property type="evidence" value="ECO:0007669"/>
    <property type="project" value="UniProtKB-KW"/>
</dbReference>
<organism evidence="11 12">
    <name type="scientific">Exocentrus adspersus</name>
    <dbReference type="NCBI Taxonomy" id="1586481"/>
    <lineage>
        <taxon>Eukaryota</taxon>
        <taxon>Metazoa</taxon>
        <taxon>Ecdysozoa</taxon>
        <taxon>Arthropoda</taxon>
        <taxon>Hexapoda</taxon>
        <taxon>Insecta</taxon>
        <taxon>Pterygota</taxon>
        <taxon>Neoptera</taxon>
        <taxon>Endopterygota</taxon>
        <taxon>Coleoptera</taxon>
        <taxon>Polyphaga</taxon>
        <taxon>Cucujiformia</taxon>
        <taxon>Chrysomeloidea</taxon>
        <taxon>Cerambycidae</taxon>
        <taxon>Lamiinae</taxon>
        <taxon>Acanthocinini</taxon>
        <taxon>Exocentrus</taxon>
    </lineage>
</organism>
<dbReference type="GO" id="GO:0030674">
    <property type="term" value="F:protein-macromolecule adaptor activity"/>
    <property type="evidence" value="ECO:0007669"/>
    <property type="project" value="UniProtKB-ARBA"/>
</dbReference>
<dbReference type="PROSITE" id="PS00028">
    <property type="entry name" value="ZINC_FINGER_C2H2_1"/>
    <property type="match status" value="6"/>
</dbReference>
<gene>
    <name evidence="11" type="ORF">NQ315_003137</name>
</gene>
<dbReference type="EMBL" id="JANEYG010000010">
    <property type="protein sequence ID" value="KAJ8921519.1"/>
    <property type="molecule type" value="Genomic_DNA"/>
</dbReference>
<feature type="domain" description="C2H2-type" evidence="10">
    <location>
        <begin position="327"/>
        <end position="352"/>
    </location>
</feature>
<evidence type="ECO:0000256" key="4">
    <source>
        <dbReference type="ARBA" id="ARBA00022771"/>
    </source>
</evidence>
<dbReference type="SUPFAM" id="SSF57667">
    <property type="entry name" value="beta-beta-alpha zinc fingers"/>
    <property type="match status" value="4"/>
</dbReference>
<feature type="domain" description="C2H2-type" evidence="10">
    <location>
        <begin position="213"/>
        <end position="240"/>
    </location>
</feature>
<keyword evidence="4 9" id="KW-0863">Zinc-finger</keyword>
<dbReference type="Proteomes" id="UP001159042">
    <property type="component" value="Unassembled WGS sequence"/>
</dbReference>
<name>A0AAV8W4V4_9CUCU</name>
<dbReference type="FunFam" id="3.30.160.60:FF:000688">
    <property type="entry name" value="zinc finger protein 197 isoform X1"/>
    <property type="match status" value="1"/>
</dbReference>
<dbReference type="PANTHER" id="PTHR24394">
    <property type="entry name" value="ZINC FINGER PROTEIN"/>
    <property type="match status" value="1"/>
</dbReference>
<accession>A0AAV8W4V4</accession>
<evidence type="ECO:0000256" key="1">
    <source>
        <dbReference type="ARBA" id="ARBA00004123"/>
    </source>
</evidence>
<keyword evidence="6" id="KW-0805">Transcription regulation</keyword>
<keyword evidence="5" id="KW-0862">Zinc</keyword>
<dbReference type="PANTHER" id="PTHR24394:SF29">
    <property type="entry name" value="MYONEURIN"/>
    <property type="match status" value="1"/>
</dbReference>
<keyword evidence="7" id="KW-0804">Transcription</keyword>
<evidence type="ECO:0000256" key="5">
    <source>
        <dbReference type="ARBA" id="ARBA00022833"/>
    </source>
</evidence>
<dbReference type="FunFam" id="3.30.160.60:FF:002343">
    <property type="entry name" value="Zinc finger protein 33A"/>
    <property type="match status" value="2"/>
</dbReference>
<evidence type="ECO:0000256" key="7">
    <source>
        <dbReference type="ARBA" id="ARBA00023163"/>
    </source>
</evidence>
<dbReference type="Gene3D" id="3.30.160.60">
    <property type="entry name" value="Classic Zinc Finger"/>
    <property type="match status" value="6"/>
</dbReference>
<feature type="domain" description="C2H2-type" evidence="10">
    <location>
        <begin position="241"/>
        <end position="269"/>
    </location>
</feature>
<evidence type="ECO:0000313" key="12">
    <source>
        <dbReference type="Proteomes" id="UP001159042"/>
    </source>
</evidence>
<dbReference type="Pfam" id="PF00096">
    <property type="entry name" value="zf-C2H2"/>
    <property type="match status" value="4"/>
</dbReference>
<protein>
    <recommendedName>
        <fullName evidence="10">C2H2-type domain-containing protein</fullName>
    </recommendedName>
</protein>
<keyword evidence="12" id="KW-1185">Reference proteome</keyword>
<keyword evidence="8" id="KW-0539">Nucleus</keyword>
<dbReference type="GO" id="GO:0005634">
    <property type="term" value="C:nucleus"/>
    <property type="evidence" value="ECO:0007669"/>
    <property type="project" value="UniProtKB-SubCell"/>
</dbReference>
<comment type="caution">
    <text evidence="11">The sequence shown here is derived from an EMBL/GenBank/DDBJ whole genome shotgun (WGS) entry which is preliminary data.</text>
</comment>